<feature type="region of interest" description="Disordered" evidence="1">
    <location>
        <begin position="419"/>
        <end position="445"/>
    </location>
</feature>
<reference evidence="2 3" key="1">
    <citation type="submission" date="2014-06" db="EMBL/GenBank/DDBJ databases">
        <authorList>
            <person name="Swart Estienne"/>
        </authorList>
    </citation>
    <scope>NUCLEOTIDE SEQUENCE [LARGE SCALE GENOMIC DNA]</scope>
    <source>
        <strain evidence="2 3">130c</strain>
    </source>
</reference>
<feature type="region of interest" description="Disordered" evidence="1">
    <location>
        <begin position="646"/>
        <end position="684"/>
    </location>
</feature>
<proteinExistence type="predicted"/>
<feature type="compositionally biased region" description="Low complexity" evidence="1">
    <location>
        <begin position="516"/>
        <end position="547"/>
    </location>
</feature>
<feature type="compositionally biased region" description="Acidic residues" evidence="1">
    <location>
        <begin position="594"/>
        <end position="607"/>
    </location>
</feature>
<feature type="compositionally biased region" description="Polar residues" evidence="1">
    <location>
        <begin position="340"/>
        <end position="350"/>
    </location>
</feature>
<accession>A0A078AIP7</accession>
<organism evidence="2 3">
    <name type="scientific">Stylonychia lemnae</name>
    <name type="common">Ciliate</name>
    <dbReference type="NCBI Taxonomy" id="5949"/>
    <lineage>
        <taxon>Eukaryota</taxon>
        <taxon>Sar</taxon>
        <taxon>Alveolata</taxon>
        <taxon>Ciliophora</taxon>
        <taxon>Intramacronucleata</taxon>
        <taxon>Spirotrichea</taxon>
        <taxon>Stichotrichia</taxon>
        <taxon>Sporadotrichida</taxon>
        <taxon>Oxytrichidae</taxon>
        <taxon>Stylonychinae</taxon>
        <taxon>Stylonychia</taxon>
    </lineage>
</organism>
<feature type="compositionally biased region" description="Basic and acidic residues" evidence="1">
    <location>
        <begin position="663"/>
        <end position="677"/>
    </location>
</feature>
<gene>
    <name evidence="2" type="primary">Contig412.g455</name>
    <name evidence="2" type="ORF">STYLEM_10830</name>
</gene>
<feature type="compositionally biased region" description="Polar residues" evidence="1">
    <location>
        <begin position="357"/>
        <end position="368"/>
    </location>
</feature>
<sequence>MYQTQQCETTNKFNCPGNEASFIEDSDPEFHKLLNFQNSIIAHIELKMRQSMLSKGPLVILAPRVLRKSILIPVNMQSFVQQQYSNIPKVKCDLNRIFCTSLMNKNLTIPPLTSFLFTLYTFHQYLRDDHKDIVSLTIYLQISRRSRFNISKITQEPSHKAYFEMDSMFSNNYNRHDWPGFDFELNSTQFLMGDDYMKNFDNLMADDHPEFSHDHMQHHELLAESRNDKDFFRQYDSDFQLPPAIIQVKSPLETKQLRDEILMKDNLIQGNITDYDHLGSRSTSEKSSDLSSKRFVHEHNQYIHGFQPEIQIQPISHTTRGRTLKNPIHQDFIYYHRSSRNIQVSGNQPRSKPKANESIQTQNSSRKSVTGKIVANRHLKFSKKQEKSRAKQQLKMKNMMSNKQKLNLKRAPVKAPIQNNMIQGKQSQNKKKSVTSSTDKSKKVQIISPIDRKKTQSQLFNIQEVIVSSELTGRIDTTNWRNQANIVTPDFKRAQSMMIPNKKSLSRNETSNQLAQSSSISTEQSISCSPQQIQSKTSQKKNNSSCQRNLSSNFRSIKNIINKACPQQIFIVEDSKFDQIRKIREKEAQKNLTEQEESEEELTDDECYLNRHQSNEKEEIQRYNIGLDKKHLLQIQSVSSQKIEVSADANQLKPKQIKSKQQKSKDSSEQKIIEQKSKKSLLQKRKIRDDQQDLNQIVQNAPKKAPKTNLNITVPMLNSPQYNLRRNVGKIMDDNFVYEKQINIKKTQQELQGIKNLAQNLTNQRDDYLLLGSQK</sequence>
<dbReference type="Proteomes" id="UP000039865">
    <property type="component" value="Unassembled WGS sequence"/>
</dbReference>
<evidence type="ECO:0000256" key="1">
    <source>
        <dbReference type="SAM" id="MobiDB-lite"/>
    </source>
</evidence>
<evidence type="ECO:0000313" key="2">
    <source>
        <dbReference type="EMBL" id="CDW81806.1"/>
    </source>
</evidence>
<name>A0A078AIP7_STYLE</name>
<dbReference type="EMBL" id="CCKQ01010292">
    <property type="protein sequence ID" value="CDW81806.1"/>
    <property type="molecule type" value="Genomic_DNA"/>
</dbReference>
<keyword evidence="3" id="KW-1185">Reference proteome</keyword>
<dbReference type="InParanoid" id="A0A078AIP7"/>
<dbReference type="AlphaFoldDB" id="A0A078AIP7"/>
<evidence type="ECO:0000313" key="3">
    <source>
        <dbReference type="Proteomes" id="UP000039865"/>
    </source>
</evidence>
<feature type="region of interest" description="Disordered" evidence="1">
    <location>
        <begin position="589"/>
        <end position="611"/>
    </location>
</feature>
<feature type="region of interest" description="Disordered" evidence="1">
    <location>
        <begin position="339"/>
        <end position="372"/>
    </location>
</feature>
<protein>
    <submittedName>
        <fullName evidence="2">Uncharacterized protein</fullName>
    </submittedName>
</protein>
<feature type="region of interest" description="Disordered" evidence="1">
    <location>
        <begin position="499"/>
        <end position="548"/>
    </location>
</feature>